<dbReference type="Proteomes" id="UP000005408">
    <property type="component" value="Unassembled WGS sequence"/>
</dbReference>
<evidence type="ECO:0000256" key="2">
    <source>
        <dbReference type="PROSITE-ProRule" id="PRU00124"/>
    </source>
</evidence>
<keyword evidence="1 2" id="KW-1015">Disulfide bond</keyword>
<protein>
    <submittedName>
        <fullName evidence="5">Uncharacterized protein</fullName>
    </submittedName>
</protein>
<name>A0A8W8K7C5_MAGGI</name>
<evidence type="ECO:0000313" key="5">
    <source>
        <dbReference type="EnsemblMetazoa" id="G21983.1:cds"/>
    </source>
</evidence>
<evidence type="ECO:0000256" key="1">
    <source>
        <dbReference type="ARBA" id="ARBA00023157"/>
    </source>
</evidence>
<dbReference type="PROSITE" id="PS50068">
    <property type="entry name" value="LDLRA_2"/>
    <property type="match status" value="1"/>
</dbReference>
<feature type="region of interest" description="Disordered" evidence="3">
    <location>
        <begin position="98"/>
        <end position="128"/>
    </location>
</feature>
<feature type="disulfide bond" evidence="2">
    <location>
        <begin position="5"/>
        <end position="17"/>
    </location>
</feature>
<proteinExistence type="predicted"/>
<keyword evidence="4" id="KW-0472">Membrane</keyword>
<evidence type="ECO:0000256" key="3">
    <source>
        <dbReference type="SAM" id="MobiDB-lite"/>
    </source>
</evidence>
<feature type="transmembrane region" description="Helical" evidence="4">
    <location>
        <begin position="53"/>
        <end position="76"/>
    </location>
</feature>
<keyword evidence="4" id="KW-0812">Transmembrane</keyword>
<dbReference type="EnsemblMetazoa" id="G21983.1">
    <property type="protein sequence ID" value="G21983.1:cds"/>
    <property type="gene ID" value="G21983"/>
</dbReference>
<dbReference type="AlphaFoldDB" id="A0A8W8K7C5"/>
<feature type="disulfide bond" evidence="2">
    <location>
        <begin position="24"/>
        <end position="39"/>
    </location>
</feature>
<evidence type="ECO:0000256" key="4">
    <source>
        <dbReference type="SAM" id="Phobius"/>
    </source>
</evidence>
<feature type="disulfide bond" evidence="2">
    <location>
        <begin position="12"/>
        <end position="30"/>
    </location>
</feature>
<keyword evidence="6" id="KW-1185">Reference proteome</keyword>
<dbReference type="SMART" id="SM00192">
    <property type="entry name" value="LDLa"/>
    <property type="match status" value="1"/>
</dbReference>
<sequence length="225" mass="24470">VVIACVSEEFSCADDTCISRTLICNGVRDCMNGNDEIICKGGLTESPAIPLSIFIAVTSVCVVCCILAVILTCLCLRRRQQRNNGSLASNVLLQQSNEKDNTDNSCKIQPGSTGNNLNSDTKNSSNRNYGYEKVPQDFGIFFGDEFLGTSTPKQGIKHIINPKRFSGNVDFKDQVIVNQSLNSCTSELKCSYTKPDAKKPRAIGDSASNLNTSWFLPIDHVVSAD</sequence>
<evidence type="ECO:0000313" key="6">
    <source>
        <dbReference type="Proteomes" id="UP000005408"/>
    </source>
</evidence>
<dbReference type="InterPro" id="IPR002172">
    <property type="entry name" value="LDrepeatLR_classA_rpt"/>
</dbReference>
<organism evidence="5 6">
    <name type="scientific">Magallana gigas</name>
    <name type="common">Pacific oyster</name>
    <name type="synonym">Crassostrea gigas</name>
    <dbReference type="NCBI Taxonomy" id="29159"/>
    <lineage>
        <taxon>Eukaryota</taxon>
        <taxon>Metazoa</taxon>
        <taxon>Spiralia</taxon>
        <taxon>Lophotrochozoa</taxon>
        <taxon>Mollusca</taxon>
        <taxon>Bivalvia</taxon>
        <taxon>Autobranchia</taxon>
        <taxon>Pteriomorphia</taxon>
        <taxon>Ostreida</taxon>
        <taxon>Ostreoidea</taxon>
        <taxon>Ostreidae</taxon>
        <taxon>Magallana</taxon>
    </lineage>
</organism>
<dbReference type="Pfam" id="PF00057">
    <property type="entry name" value="Ldl_recept_a"/>
    <property type="match status" value="1"/>
</dbReference>
<feature type="compositionally biased region" description="Polar residues" evidence="3">
    <location>
        <begin position="103"/>
        <end position="128"/>
    </location>
</feature>
<dbReference type="SUPFAM" id="SSF57424">
    <property type="entry name" value="LDL receptor-like module"/>
    <property type="match status" value="1"/>
</dbReference>
<accession>A0A8W8K7C5</accession>
<reference evidence="5" key="1">
    <citation type="submission" date="2022-08" db="UniProtKB">
        <authorList>
            <consortium name="EnsemblMetazoa"/>
        </authorList>
    </citation>
    <scope>IDENTIFICATION</scope>
    <source>
        <strain evidence="5">05x7-T-G4-1.051#20</strain>
    </source>
</reference>
<keyword evidence="4" id="KW-1133">Transmembrane helix</keyword>
<dbReference type="Gene3D" id="4.10.400.10">
    <property type="entry name" value="Low-density Lipoprotein Receptor"/>
    <property type="match status" value="1"/>
</dbReference>
<dbReference type="InterPro" id="IPR036055">
    <property type="entry name" value="LDL_receptor-like_sf"/>
</dbReference>
<dbReference type="CDD" id="cd00112">
    <property type="entry name" value="LDLa"/>
    <property type="match status" value="1"/>
</dbReference>